<dbReference type="AlphaFoldDB" id="A0A935M6L7"/>
<comment type="caution">
    <text evidence="2">The sequence shown here is derived from an EMBL/GenBank/DDBJ whole genome shotgun (WGS) entry which is preliminary data.</text>
</comment>
<accession>A0A935M6L7</accession>
<reference evidence="2 3" key="1">
    <citation type="submission" date="2020-10" db="EMBL/GenBank/DDBJ databases">
        <title>Connecting structure to function with the recovery of over 1000 high-quality activated sludge metagenome-assembled genomes encoding full-length rRNA genes using long-read sequencing.</title>
        <authorList>
            <person name="Singleton C.M."/>
            <person name="Petriglieri F."/>
            <person name="Kristensen J.M."/>
            <person name="Kirkegaard R.H."/>
            <person name="Michaelsen T.Y."/>
            <person name="Andersen M.H."/>
            <person name="Karst S.M."/>
            <person name="Dueholm M.S."/>
            <person name="Nielsen P.H."/>
            <person name="Albertsen M."/>
        </authorList>
    </citation>
    <scope>NUCLEOTIDE SEQUENCE [LARGE SCALE GENOMIC DNA]</scope>
    <source>
        <strain evidence="2">Ega_18-Q3-R5-49_MAXAC.001</strain>
    </source>
</reference>
<sequence>KPAEEDSTLEASAKAYVQKQVADQKAGLKPVTNDGPVRRAEDASSKVPGPAATAGW</sequence>
<proteinExistence type="predicted"/>
<name>A0A935M6L7_9MICO</name>
<evidence type="ECO:0000313" key="3">
    <source>
        <dbReference type="Proteomes" id="UP000726105"/>
    </source>
</evidence>
<dbReference type="Proteomes" id="UP000726105">
    <property type="component" value="Unassembled WGS sequence"/>
</dbReference>
<dbReference type="EMBL" id="JADJIB010000008">
    <property type="protein sequence ID" value="MBK7274541.1"/>
    <property type="molecule type" value="Genomic_DNA"/>
</dbReference>
<protein>
    <submittedName>
        <fullName evidence="2">Uncharacterized protein</fullName>
    </submittedName>
</protein>
<organism evidence="2 3">
    <name type="scientific">Candidatus Phosphoribacter hodrii</name>
    <dbReference type="NCBI Taxonomy" id="2953743"/>
    <lineage>
        <taxon>Bacteria</taxon>
        <taxon>Bacillati</taxon>
        <taxon>Actinomycetota</taxon>
        <taxon>Actinomycetes</taxon>
        <taxon>Micrococcales</taxon>
        <taxon>Dermatophilaceae</taxon>
        <taxon>Candidatus Phosphoribacter</taxon>
    </lineage>
</organism>
<evidence type="ECO:0000313" key="2">
    <source>
        <dbReference type="EMBL" id="MBK7274541.1"/>
    </source>
</evidence>
<feature type="region of interest" description="Disordered" evidence="1">
    <location>
        <begin position="19"/>
        <end position="56"/>
    </location>
</feature>
<feature type="non-terminal residue" evidence="2">
    <location>
        <position position="1"/>
    </location>
</feature>
<evidence type="ECO:0000256" key="1">
    <source>
        <dbReference type="SAM" id="MobiDB-lite"/>
    </source>
</evidence>
<gene>
    <name evidence="2" type="ORF">IPI13_15765</name>
</gene>